<dbReference type="RefSeq" id="WP_106515626.1">
    <property type="nucleotide sequence ID" value="NZ_PXYI01000011.1"/>
</dbReference>
<reference evidence="1 2" key="1">
    <citation type="submission" date="2018-03" db="EMBL/GenBank/DDBJ databases">
        <title>The draft genome of Sphingosinicella sp. GL-C-18.</title>
        <authorList>
            <person name="Liu L."/>
            <person name="Li L."/>
            <person name="Liang L."/>
            <person name="Zhang X."/>
            <person name="Wang T."/>
        </authorList>
    </citation>
    <scope>NUCLEOTIDE SEQUENCE [LARGE SCALE GENOMIC DNA]</scope>
    <source>
        <strain evidence="1 2">GL-C-18</strain>
    </source>
</reference>
<dbReference type="Pfam" id="PF14136">
    <property type="entry name" value="DUF4303"/>
    <property type="match status" value="1"/>
</dbReference>
<comment type="caution">
    <text evidence="1">The sequence shown here is derived from an EMBL/GenBank/DDBJ whole genome shotgun (WGS) entry which is preliminary data.</text>
</comment>
<protein>
    <recommendedName>
        <fullName evidence="3">DUF4303 domain-containing protein</fullName>
    </recommendedName>
</protein>
<dbReference type="AlphaFoldDB" id="A0A2P7QFS9"/>
<evidence type="ECO:0000313" key="1">
    <source>
        <dbReference type="EMBL" id="PSJ36813.1"/>
    </source>
</evidence>
<dbReference type="Proteomes" id="UP000241167">
    <property type="component" value="Unassembled WGS sequence"/>
</dbReference>
<name>A0A2P7QFS9_9SPHN</name>
<accession>A0A2P7QFS9</accession>
<evidence type="ECO:0008006" key="3">
    <source>
        <dbReference type="Google" id="ProtNLM"/>
    </source>
</evidence>
<organism evidence="1 2">
    <name type="scientific">Allosphingosinicella deserti</name>
    <dbReference type="NCBI Taxonomy" id="2116704"/>
    <lineage>
        <taxon>Bacteria</taxon>
        <taxon>Pseudomonadati</taxon>
        <taxon>Pseudomonadota</taxon>
        <taxon>Alphaproteobacteria</taxon>
        <taxon>Sphingomonadales</taxon>
        <taxon>Sphingomonadaceae</taxon>
        <taxon>Allosphingosinicella</taxon>
    </lineage>
</organism>
<proteinExistence type="predicted"/>
<sequence>MAWTDVAGALQSASATVVEGLLAPHRDEKLYAVALYAAEDGMSVAVAANSEEQYRAHLASEALAGANSPGDEVYYRWATSEWSLERWHSDLFAEANALIRGEDRRDFDRYREALIEAMISALAGVRESFGDRLADVTMFVSVTDSDEAEGIENDSAARLNPKGLADGFLSRFE</sequence>
<evidence type="ECO:0000313" key="2">
    <source>
        <dbReference type="Proteomes" id="UP000241167"/>
    </source>
</evidence>
<dbReference type="EMBL" id="PXYI01000011">
    <property type="protein sequence ID" value="PSJ36813.1"/>
    <property type="molecule type" value="Genomic_DNA"/>
</dbReference>
<dbReference type="OrthoDB" id="7585079at2"/>
<dbReference type="InterPro" id="IPR025409">
    <property type="entry name" value="DUF4303"/>
</dbReference>
<keyword evidence="2" id="KW-1185">Reference proteome</keyword>
<gene>
    <name evidence="1" type="ORF">C7I55_24170</name>
</gene>